<evidence type="ECO:0000313" key="2">
    <source>
        <dbReference type="Proteomes" id="UP000215914"/>
    </source>
</evidence>
<evidence type="ECO:0000313" key="1">
    <source>
        <dbReference type="EMBL" id="KAF5818048.1"/>
    </source>
</evidence>
<sequence>MNFQEIKQTNIHYNERNDRDTMTIKRSRDVKIYSLDAKLGISDRRVALRSKIIFIYPNYP</sequence>
<organism evidence="1 2">
    <name type="scientific">Helianthus annuus</name>
    <name type="common">Common sunflower</name>
    <dbReference type="NCBI Taxonomy" id="4232"/>
    <lineage>
        <taxon>Eukaryota</taxon>
        <taxon>Viridiplantae</taxon>
        <taxon>Streptophyta</taxon>
        <taxon>Embryophyta</taxon>
        <taxon>Tracheophyta</taxon>
        <taxon>Spermatophyta</taxon>
        <taxon>Magnoliopsida</taxon>
        <taxon>eudicotyledons</taxon>
        <taxon>Gunneridae</taxon>
        <taxon>Pentapetalae</taxon>
        <taxon>asterids</taxon>
        <taxon>campanulids</taxon>
        <taxon>Asterales</taxon>
        <taxon>Asteraceae</taxon>
        <taxon>Asteroideae</taxon>
        <taxon>Heliantheae alliance</taxon>
        <taxon>Heliantheae</taxon>
        <taxon>Helianthus</taxon>
    </lineage>
</organism>
<accession>A0A9K3P0P2</accession>
<gene>
    <name evidence="1" type="ORF">HanXRQr2_Chr02g0060271</name>
</gene>
<name>A0A9K3P0P2_HELAN</name>
<dbReference type="Gramene" id="mRNA:HanXRQr2_Chr02g0060271">
    <property type="protein sequence ID" value="CDS:HanXRQr2_Chr02g0060271.1"/>
    <property type="gene ID" value="HanXRQr2_Chr02g0060271"/>
</dbReference>
<keyword evidence="2" id="KW-1185">Reference proteome</keyword>
<dbReference type="EMBL" id="MNCJ02000317">
    <property type="protein sequence ID" value="KAF5818048.1"/>
    <property type="molecule type" value="Genomic_DNA"/>
</dbReference>
<reference evidence="1" key="2">
    <citation type="submission" date="2020-06" db="EMBL/GenBank/DDBJ databases">
        <title>Helianthus annuus Genome sequencing and assembly Release 2.</title>
        <authorList>
            <person name="Gouzy J."/>
            <person name="Langlade N."/>
            <person name="Munos S."/>
        </authorList>
    </citation>
    <scope>NUCLEOTIDE SEQUENCE</scope>
    <source>
        <tissue evidence="1">Leaves</tissue>
    </source>
</reference>
<comment type="caution">
    <text evidence="1">The sequence shown here is derived from an EMBL/GenBank/DDBJ whole genome shotgun (WGS) entry which is preliminary data.</text>
</comment>
<dbReference type="Proteomes" id="UP000215914">
    <property type="component" value="Unassembled WGS sequence"/>
</dbReference>
<proteinExistence type="predicted"/>
<protein>
    <submittedName>
        <fullName evidence="1">Uncharacterized protein</fullName>
    </submittedName>
</protein>
<reference evidence="1" key="1">
    <citation type="journal article" date="2017" name="Nature">
        <title>The sunflower genome provides insights into oil metabolism, flowering and Asterid evolution.</title>
        <authorList>
            <person name="Badouin H."/>
            <person name="Gouzy J."/>
            <person name="Grassa C.J."/>
            <person name="Murat F."/>
            <person name="Staton S.E."/>
            <person name="Cottret L."/>
            <person name="Lelandais-Briere C."/>
            <person name="Owens G.L."/>
            <person name="Carrere S."/>
            <person name="Mayjonade B."/>
            <person name="Legrand L."/>
            <person name="Gill N."/>
            <person name="Kane N.C."/>
            <person name="Bowers J.E."/>
            <person name="Hubner S."/>
            <person name="Bellec A."/>
            <person name="Berard A."/>
            <person name="Berges H."/>
            <person name="Blanchet N."/>
            <person name="Boniface M.C."/>
            <person name="Brunel D."/>
            <person name="Catrice O."/>
            <person name="Chaidir N."/>
            <person name="Claudel C."/>
            <person name="Donnadieu C."/>
            <person name="Faraut T."/>
            <person name="Fievet G."/>
            <person name="Helmstetter N."/>
            <person name="King M."/>
            <person name="Knapp S.J."/>
            <person name="Lai Z."/>
            <person name="Le Paslier M.C."/>
            <person name="Lippi Y."/>
            <person name="Lorenzon L."/>
            <person name="Mandel J.R."/>
            <person name="Marage G."/>
            <person name="Marchand G."/>
            <person name="Marquand E."/>
            <person name="Bret-Mestries E."/>
            <person name="Morien E."/>
            <person name="Nambeesan S."/>
            <person name="Nguyen T."/>
            <person name="Pegot-Espagnet P."/>
            <person name="Pouilly N."/>
            <person name="Raftis F."/>
            <person name="Sallet E."/>
            <person name="Schiex T."/>
            <person name="Thomas J."/>
            <person name="Vandecasteele C."/>
            <person name="Vares D."/>
            <person name="Vear F."/>
            <person name="Vautrin S."/>
            <person name="Crespi M."/>
            <person name="Mangin B."/>
            <person name="Burke J.M."/>
            <person name="Salse J."/>
            <person name="Munos S."/>
            <person name="Vincourt P."/>
            <person name="Rieseberg L.H."/>
            <person name="Langlade N.B."/>
        </authorList>
    </citation>
    <scope>NUCLEOTIDE SEQUENCE</scope>
    <source>
        <tissue evidence="1">Leaves</tissue>
    </source>
</reference>
<dbReference type="AlphaFoldDB" id="A0A9K3P0P2"/>